<name>A0AAE1QK66_9EUCA</name>
<keyword evidence="2" id="KW-1185">Reference proteome</keyword>
<dbReference type="Proteomes" id="UP001292094">
    <property type="component" value="Unassembled WGS sequence"/>
</dbReference>
<sequence>MMLMVVKATASQHIMRQIITIQSMNIMKRQDGVKLLLKPNTQSFPHLDNLIHSTASQICPTAVMPCTDIQYCHQQPEP</sequence>
<organism evidence="1 2">
    <name type="scientific">Petrolisthes manimaculis</name>
    <dbReference type="NCBI Taxonomy" id="1843537"/>
    <lineage>
        <taxon>Eukaryota</taxon>
        <taxon>Metazoa</taxon>
        <taxon>Ecdysozoa</taxon>
        <taxon>Arthropoda</taxon>
        <taxon>Crustacea</taxon>
        <taxon>Multicrustacea</taxon>
        <taxon>Malacostraca</taxon>
        <taxon>Eumalacostraca</taxon>
        <taxon>Eucarida</taxon>
        <taxon>Decapoda</taxon>
        <taxon>Pleocyemata</taxon>
        <taxon>Anomura</taxon>
        <taxon>Galatheoidea</taxon>
        <taxon>Porcellanidae</taxon>
        <taxon>Petrolisthes</taxon>
    </lineage>
</organism>
<accession>A0AAE1QK66</accession>
<dbReference type="EMBL" id="JAWZYT010000116">
    <property type="protein sequence ID" value="KAK4327865.1"/>
    <property type="molecule type" value="Genomic_DNA"/>
</dbReference>
<dbReference type="AlphaFoldDB" id="A0AAE1QK66"/>
<reference evidence="1" key="1">
    <citation type="submission" date="2023-11" db="EMBL/GenBank/DDBJ databases">
        <title>Genome assemblies of two species of porcelain crab, Petrolisthes cinctipes and Petrolisthes manimaculis (Anomura: Porcellanidae).</title>
        <authorList>
            <person name="Angst P."/>
        </authorList>
    </citation>
    <scope>NUCLEOTIDE SEQUENCE</scope>
    <source>
        <strain evidence="1">PB745_02</strain>
        <tissue evidence="1">Gill</tissue>
    </source>
</reference>
<evidence type="ECO:0000313" key="2">
    <source>
        <dbReference type="Proteomes" id="UP001292094"/>
    </source>
</evidence>
<proteinExistence type="predicted"/>
<gene>
    <name evidence="1" type="ORF">Pmani_001672</name>
</gene>
<comment type="caution">
    <text evidence="1">The sequence shown here is derived from an EMBL/GenBank/DDBJ whole genome shotgun (WGS) entry which is preliminary data.</text>
</comment>
<protein>
    <submittedName>
        <fullName evidence="1">Uncharacterized protein</fullName>
    </submittedName>
</protein>
<evidence type="ECO:0000313" key="1">
    <source>
        <dbReference type="EMBL" id="KAK4327865.1"/>
    </source>
</evidence>